<evidence type="ECO:0000256" key="4">
    <source>
        <dbReference type="ARBA" id="ARBA00023002"/>
    </source>
</evidence>
<dbReference type="OrthoDB" id="1844152at2759"/>
<name>A0A165CWK2_9BASI</name>
<gene>
    <name evidence="8" type="ORF">CALCODRAFT_442924</name>
</gene>
<reference evidence="8 9" key="1">
    <citation type="journal article" date="2016" name="Mol. Biol. Evol.">
        <title>Comparative Genomics of Early-Diverging Mushroom-Forming Fungi Provides Insights into the Origins of Lignocellulose Decay Capabilities.</title>
        <authorList>
            <person name="Nagy L.G."/>
            <person name="Riley R."/>
            <person name="Tritt A."/>
            <person name="Adam C."/>
            <person name="Daum C."/>
            <person name="Floudas D."/>
            <person name="Sun H."/>
            <person name="Yadav J.S."/>
            <person name="Pangilinan J."/>
            <person name="Larsson K.H."/>
            <person name="Matsuura K."/>
            <person name="Barry K."/>
            <person name="Labutti K."/>
            <person name="Kuo R."/>
            <person name="Ohm R.A."/>
            <person name="Bhattacharya S.S."/>
            <person name="Shirouzu T."/>
            <person name="Yoshinaga Y."/>
            <person name="Martin F.M."/>
            <person name="Grigoriev I.V."/>
            <person name="Hibbett D.S."/>
        </authorList>
    </citation>
    <scope>NUCLEOTIDE SEQUENCE [LARGE SCALE GENOMIC DNA]</scope>
    <source>
        <strain evidence="8 9">HHB12733</strain>
    </source>
</reference>
<dbReference type="InterPro" id="IPR017972">
    <property type="entry name" value="Cyt_P450_CS"/>
</dbReference>
<dbReference type="InterPro" id="IPR002403">
    <property type="entry name" value="Cyt_P450_E_grp-IV"/>
</dbReference>
<keyword evidence="4 7" id="KW-0560">Oxidoreductase</keyword>
<protein>
    <submittedName>
        <fullName evidence="8">Cytochrome P450</fullName>
    </submittedName>
</protein>
<dbReference type="CDD" id="cd11041">
    <property type="entry name" value="CYP503A1-like"/>
    <property type="match status" value="1"/>
</dbReference>
<dbReference type="InParanoid" id="A0A165CWK2"/>
<dbReference type="AlphaFoldDB" id="A0A165CWK2"/>
<keyword evidence="9" id="KW-1185">Reference proteome</keyword>
<evidence type="ECO:0000256" key="7">
    <source>
        <dbReference type="RuleBase" id="RU000461"/>
    </source>
</evidence>
<evidence type="ECO:0000256" key="5">
    <source>
        <dbReference type="ARBA" id="ARBA00023004"/>
    </source>
</evidence>
<proteinExistence type="inferred from homology"/>
<keyword evidence="5 6" id="KW-0408">Iron</keyword>
<organism evidence="8 9">
    <name type="scientific">Calocera cornea HHB12733</name>
    <dbReference type="NCBI Taxonomy" id="1353952"/>
    <lineage>
        <taxon>Eukaryota</taxon>
        <taxon>Fungi</taxon>
        <taxon>Dikarya</taxon>
        <taxon>Basidiomycota</taxon>
        <taxon>Agaricomycotina</taxon>
        <taxon>Dacrymycetes</taxon>
        <taxon>Dacrymycetales</taxon>
        <taxon>Dacrymycetaceae</taxon>
        <taxon>Calocera</taxon>
    </lineage>
</organism>
<dbReference type="Gene3D" id="1.10.630.10">
    <property type="entry name" value="Cytochrome P450"/>
    <property type="match status" value="1"/>
</dbReference>
<dbReference type="Pfam" id="PF00067">
    <property type="entry name" value="p450"/>
    <property type="match status" value="1"/>
</dbReference>
<feature type="non-terminal residue" evidence="8">
    <location>
        <position position="1"/>
    </location>
</feature>
<sequence>EGYAKYRTQAFQIPELRNWVVYVSSPELIGEVRRAPDDVLSFQAQVNELLAIPYTMGPSIASDPWHNALAHKVLTSNLGPLVPSLWEETQQAFSDQVGSLARGEWKSLDAQDLLLHVICRITNRMFVGLPLCANEEYTKMSIDYTVTVMIASYIISAFPKFMKPFVSRYVSGAPKATKGFERFLGPVIHSRLLAAQAQGPNWADKPNDFLQWTIDAAPPGQRTVKELTLRMMVMNFAAVHTSSSMFTNVLYNLALHPSYVPALREEAARVQSQHGWTKEGIDRLVRADSFVKETMRAQGIMLATLQRRVLKPMTLSDGSVLRVGADVAANMWGVHQDPSIYEEPHTFRPWRFLPEGEEAGDCPDEGKGPTGPMTRASAEFLTWGHGAHICAGRHFASLEFKLMLAHLVLSYDLKLAPSGLTPSGAGSGGSGERPKETLMGNTVIPGKVEVLFRLREDVSGA</sequence>
<dbReference type="GO" id="GO:0020037">
    <property type="term" value="F:heme binding"/>
    <property type="evidence" value="ECO:0007669"/>
    <property type="project" value="InterPro"/>
</dbReference>
<dbReference type="GO" id="GO:0004497">
    <property type="term" value="F:monooxygenase activity"/>
    <property type="evidence" value="ECO:0007669"/>
    <property type="project" value="UniProtKB-KW"/>
</dbReference>
<evidence type="ECO:0000256" key="6">
    <source>
        <dbReference type="PIRSR" id="PIRSR602403-1"/>
    </source>
</evidence>
<evidence type="ECO:0000256" key="1">
    <source>
        <dbReference type="ARBA" id="ARBA00001971"/>
    </source>
</evidence>
<dbReference type="PRINTS" id="PR00465">
    <property type="entry name" value="EP450IV"/>
</dbReference>
<dbReference type="SUPFAM" id="SSF48264">
    <property type="entry name" value="Cytochrome P450"/>
    <property type="match status" value="1"/>
</dbReference>
<dbReference type="STRING" id="1353952.A0A165CWK2"/>
<evidence type="ECO:0000256" key="3">
    <source>
        <dbReference type="ARBA" id="ARBA00022723"/>
    </source>
</evidence>
<keyword evidence="3 6" id="KW-0479">Metal-binding</keyword>
<feature type="binding site" description="axial binding residue" evidence="6">
    <location>
        <position position="390"/>
    </location>
    <ligand>
        <name>heme</name>
        <dbReference type="ChEBI" id="CHEBI:30413"/>
    </ligand>
    <ligandPart>
        <name>Fe</name>
        <dbReference type="ChEBI" id="CHEBI:18248"/>
    </ligandPart>
</feature>
<keyword evidence="6 7" id="KW-0349">Heme</keyword>
<dbReference type="PANTHER" id="PTHR46206">
    <property type="entry name" value="CYTOCHROME P450"/>
    <property type="match status" value="1"/>
</dbReference>
<evidence type="ECO:0000313" key="8">
    <source>
        <dbReference type="EMBL" id="KZT51549.1"/>
    </source>
</evidence>
<dbReference type="InterPro" id="IPR036396">
    <property type="entry name" value="Cyt_P450_sf"/>
</dbReference>
<accession>A0A165CWK2</accession>
<dbReference type="Proteomes" id="UP000076842">
    <property type="component" value="Unassembled WGS sequence"/>
</dbReference>
<dbReference type="GO" id="GO:0016705">
    <property type="term" value="F:oxidoreductase activity, acting on paired donors, with incorporation or reduction of molecular oxygen"/>
    <property type="evidence" value="ECO:0007669"/>
    <property type="project" value="InterPro"/>
</dbReference>
<dbReference type="InterPro" id="IPR001128">
    <property type="entry name" value="Cyt_P450"/>
</dbReference>
<dbReference type="EMBL" id="KV424103">
    <property type="protein sequence ID" value="KZT51549.1"/>
    <property type="molecule type" value="Genomic_DNA"/>
</dbReference>
<evidence type="ECO:0000313" key="9">
    <source>
        <dbReference type="Proteomes" id="UP000076842"/>
    </source>
</evidence>
<comment type="similarity">
    <text evidence="2 7">Belongs to the cytochrome P450 family.</text>
</comment>
<keyword evidence="7" id="KW-0503">Monooxygenase</keyword>
<evidence type="ECO:0000256" key="2">
    <source>
        <dbReference type="ARBA" id="ARBA00010617"/>
    </source>
</evidence>
<comment type="cofactor">
    <cofactor evidence="1 6">
        <name>heme</name>
        <dbReference type="ChEBI" id="CHEBI:30413"/>
    </cofactor>
</comment>
<dbReference type="PROSITE" id="PS00086">
    <property type="entry name" value="CYTOCHROME_P450"/>
    <property type="match status" value="1"/>
</dbReference>
<dbReference type="GO" id="GO:0005506">
    <property type="term" value="F:iron ion binding"/>
    <property type="evidence" value="ECO:0007669"/>
    <property type="project" value="InterPro"/>
</dbReference>